<sequence>MRHSKEGAGQELAPTLFPPPDATMGAVVGSRSIYHNAGNGGGGGGGGGVAPEMGIVVAVGVSPRQGLKAESRRPRRRSRMQTEASRRRSARGPGRQLSAGTDEVSRRR</sequence>
<evidence type="ECO:0000313" key="4">
    <source>
        <dbReference type="Proteomes" id="UP000006039"/>
    </source>
</evidence>
<name>J3P7K4_GAET3</name>
<reference evidence="2" key="3">
    <citation type="submission" date="2010-09" db="EMBL/GenBank/DDBJ databases">
        <title>Annotation of Gaeumannomyces graminis var. tritici R3-111a-1.</title>
        <authorList>
            <consortium name="The Broad Institute Genome Sequencing Platform"/>
            <person name="Ma L.-J."/>
            <person name="Dead R."/>
            <person name="Young S.K."/>
            <person name="Zeng Q."/>
            <person name="Gargeya S."/>
            <person name="Fitzgerald M."/>
            <person name="Haas B."/>
            <person name="Abouelleil A."/>
            <person name="Alvarado L."/>
            <person name="Arachchi H.M."/>
            <person name="Berlin A."/>
            <person name="Brown A."/>
            <person name="Chapman S.B."/>
            <person name="Chen Z."/>
            <person name="Dunbar C."/>
            <person name="Freedman E."/>
            <person name="Gearin G."/>
            <person name="Gellesch M."/>
            <person name="Goldberg J."/>
            <person name="Griggs A."/>
            <person name="Gujja S."/>
            <person name="Heiman D."/>
            <person name="Howarth C."/>
            <person name="Larson L."/>
            <person name="Lui A."/>
            <person name="MacDonald P.J.P."/>
            <person name="Mehta T."/>
            <person name="Montmayeur A."/>
            <person name="Murphy C."/>
            <person name="Neiman D."/>
            <person name="Pearson M."/>
            <person name="Priest M."/>
            <person name="Roberts A."/>
            <person name="Saif S."/>
            <person name="Shea T."/>
            <person name="Shenoy N."/>
            <person name="Sisk P."/>
            <person name="Stolte C."/>
            <person name="Sykes S."/>
            <person name="Yandava C."/>
            <person name="Wortman J."/>
            <person name="Nusbaum C."/>
            <person name="Birren B."/>
        </authorList>
    </citation>
    <scope>NUCLEOTIDE SEQUENCE</scope>
    <source>
        <strain evidence="2">R3-111a-1</strain>
    </source>
</reference>
<reference evidence="4" key="1">
    <citation type="submission" date="2010-07" db="EMBL/GenBank/DDBJ databases">
        <title>The genome sequence of Gaeumannomyces graminis var. tritici strain R3-111a-1.</title>
        <authorList>
            <consortium name="The Broad Institute Genome Sequencing Platform"/>
            <person name="Ma L.-J."/>
            <person name="Dead R."/>
            <person name="Young S."/>
            <person name="Zeng Q."/>
            <person name="Koehrsen M."/>
            <person name="Alvarado L."/>
            <person name="Berlin A."/>
            <person name="Chapman S.B."/>
            <person name="Chen Z."/>
            <person name="Freedman E."/>
            <person name="Gellesch M."/>
            <person name="Goldberg J."/>
            <person name="Griggs A."/>
            <person name="Gujja S."/>
            <person name="Heilman E.R."/>
            <person name="Heiman D."/>
            <person name="Hepburn T."/>
            <person name="Howarth C."/>
            <person name="Jen D."/>
            <person name="Larson L."/>
            <person name="Mehta T."/>
            <person name="Neiman D."/>
            <person name="Pearson M."/>
            <person name="Roberts A."/>
            <person name="Saif S."/>
            <person name="Shea T."/>
            <person name="Shenoy N."/>
            <person name="Sisk P."/>
            <person name="Stolte C."/>
            <person name="Sykes S."/>
            <person name="Walk T."/>
            <person name="White J."/>
            <person name="Yandava C."/>
            <person name="Haas B."/>
            <person name="Nusbaum C."/>
            <person name="Birren B."/>
        </authorList>
    </citation>
    <scope>NUCLEOTIDE SEQUENCE [LARGE SCALE GENOMIC DNA]</scope>
    <source>
        <strain evidence="4">R3-111a-1</strain>
    </source>
</reference>
<dbReference type="VEuPathDB" id="FungiDB:GGTG_09496"/>
<keyword evidence="4" id="KW-1185">Reference proteome</keyword>
<proteinExistence type="predicted"/>
<reference evidence="2" key="2">
    <citation type="submission" date="2010-07" db="EMBL/GenBank/DDBJ databases">
        <authorList>
            <consortium name="The Broad Institute Genome Sequencing Platform"/>
            <consortium name="Broad Institute Genome Sequencing Center for Infectious Disease"/>
            <person name="Ma L.-J."/>
            <person name="Dead R."/>
            <person name="Young S."/>
            <person name="Zeng Q."/>
            <person name="Koehrsen M."/>
            <person name="Alvarado L."/>
            <person name="Berlin A."/>
            <person name="Chapman S.B."/>
            <person name="Chen Z."/>
            <person name="Freedman E."/>
            <person name="Gellesch M."/>
            <person name="Goldberg J."/>
            <person name="Griggs A."/>
            <person name="Gujja S."/>
            <person name="Heilman E.R."/>
            <person name="Heiman D."/>
            <person name="Hepburn T."/>
            <person name="Howarth C."/>
            <person name="Jen D."/>
            <person name="Larson L."/>
            <person name="Mehta T."/>
            <person name="Neiman D."/>
            <person name="Pearson M."/>
            <person name="Roberts A."/>
            <person name="Saif S."/>
            <person name="Shea T."/>
            <person name="Shenoy N."/>
            <person name="Sisk P."/>
            <person name="Stolte C."/>
            <person name="Sykes S."/>
            <person name="Walk T."/>
            <person name="White J."/>
            <person name="Yandava C."/>
            <person name="Haas B."/>
            <person name="Nusbaum C."/>
            <person name="Birren B."/>
        </authorList>
    </citation>
    <scope>NUCLEOTIDE SEQUENCE</scope>
    <source>
        <strain evidence="2">R3-111a-1</strain>
    </source>
</reference>
<dbReference type="AlphaFoldDB" id="J3P7K4"/>
<accession>J3P7K4</accession>
<dbReference type="EMBL" id="GL385399">
    <property type="protein sequence ID" value="EJT72636.1"/>
    <property type="molecule type" value="Genomic_DNA"/>
</dbReference>
<feature type="region of interest" description="Disordered" evidence="1">
    <location>
        <begin position="32"/>
        <end position="51"/>
    </location>
</feature>
<reference evidence="3" key="4">
    <citation type="journal article" date="2015" name="G3 (Bethesda)">
        <title>Genome sequences of three phytopathogenic species of the Magnaporthaceae family of fungi.</title>
        <authorList>
            <person name="Okagaki L.H."/>
            <person name="Nunes C.C."/>
            <person name="Sailsbery J."/>
            <person name="Clay B."/>
            <person name="Brown D."/>
            <person name="John T."/>
            <person name="Oh Y."/>
            <person name="Young N."/>
            <person name="Fitzgerald M."/>
            <person name="Haas B.J."/>
            <person name="Zeng Q."/>
            <person name="Young S."/>
            <person name="Adiconis X."/>
            <person name="Fan L."/>
            <person name="Levin J.Z."/>
            <person name="Mitchell T.K."/>
            <person name="Okubara P.A."/>
            <person name="Farman M.L."/>
            <person name="Kohn L.M."/>
            <person name="Birren B."/>
            <person name="Ma L.-J."/>
            <person name="Dean R.A."/>
        </authorList>
    </citation>
    <scope>NUCLEOTIDE SEQUENCE</scope>
    <source>
        <strain evidence="3">R3-111a-1</strain>
    </source>
</reference>
<evidence type="ECO:0000313" key="3">
    <source>
        <dbReference type="EnsemblFungi" id="EJT72636"/>
    </source>
</evidence>
<dbReference type="GeneID" id="20349954"/>
<dbReference type="EnsemblFungi" id="EJT72636">
    <property type="protein sequence ID" value="EJT72636"/>
    <property type="gene ID" value="GGTG_09496"/>
</dbReference>
<evidence type="ECO:0000313" key="2">
    <source>
        <dbReference type="EMBL" id="EJT72636.1"/>
    </source>
</evidence>
<dbReference type="Proteomes" id="UP000006039">
    <property type="component" value="Unassembled WGS sequence"/>
</dbReference>
<protein>
    <submittedName>
        <fullName evidence="2 3">Uncharacterized protein</fullName>
    </submittedName>
</protein>
<feature type="region of interest" description="Disordered" evidence="1">
    <location>
        <begin position="60"/>
        <end position="108"/>
    </location>
</feature>
<dbReference type="RefSeq" id="XP_009225610.1">
    <property type="nucleotide sequence ID" value="XM_009227346.1"/>
</dbReference>
<organism evidence="2">
    <name type="scientific">Gaeumannomyces tritici (strain R3-111a-1)</name>
    <name type="common">Wheat and barley take-all root rot fungus</name>
    <name type="synonym">Gaeumannomyces graminis var. tritici</name>
    <dbReference type="NCBI Taxonomy" id="644352"/>
    <lineage>
        <taxon>Eukaryota</taxon>
        <taxon>Fungi</taxon>
        <taxon>Dikarya</taxon>
        <taxon>Ascomycota</taxon>
        <taxon>Pezizomycotina</taxon>
        <taxon>Sordariomycetes</taxon>
        <taxon>Sordariomycetidae</taxon>
        <taxon>Magnaporthales</taxon>
        <taxon>Magnaporthaceae</taxon>
        <taxon>Gaeumannomyces</taxon>
    </lineage>
</organism>
<feature type="compositionally biased region" description="Gly residues" evidence="1">
    <location>
        <begin position="38"/>
        <end position="49"/>
    </location>
</feature>
<dbReference type="HOGENOM" id="CLU_2197163_0_0_1"/>
<gene>
    <name evidence="3" type="primary">20349954</name>
    <name evidence="2" type="ORF">GGTG_09496</name>
</gene>
<evidence type="ECO:0000256" key="1">
    <source>
        <dbReference type="SAM" id="MobiDB-lite"/>
    </source>
</evidence>
<feature type="region of interest" description="Disordered" evidence="1">
    <location>
        <begin position="1"/>
        <end position="24"/>
    </location>
</feature>
<reference evidence="3" key="5">
    <citation type="submission" date="2018-04" db="UniProtKB">
        <authorList>
            <consortium name="EnsemblFungi"/>
        </authorList>
    </citation>
    <scope>IDENTIFICATION</scope>
    <source>
        <strain evidence="3">R3-111a-1</strain>
    </source>
</reference>